<dbReference type="Proteomes" id="UP001564408">
    <property type="component" value="Unassembled WGS sequence"/>
</dbReference>
<evidence type="ECO:0000313" key="2">
    <source>
        <dbReference type="EMBL" id="MEY6432529.1"/>
    </source>
</evidence>
<dbReference type="InterPro" id="IPR036255">
    <property type="entry name" value="YgfB-like_sf"/>
</dbReference>
<dbReference type="Gene3D" id="1.20.120.740">
    <property type="entry name" value="YgfB uncharacterised protein family UPF0149, PF03695"/>
    <property type="match status" value="1"/>
</dbReference>
<dbReference type="Pfam" id="PF03695">
    <property type="entry name" value="UPF0149"/>
    <property type="match status" value="1"/>
</dbReference>
<keyword evidence="3" id="KW-1185">Reference proteome</keyword>
<dbReference type="EMBL" id="JBDKXB010000009">
    <property type="protein sequence ID" value="MEY6432529.1"/>
    <property type="molecule type" value="Genomic_DNA"/>
</dbReference>
<comment type="caution">
    <text evidence="2">The sequence shown here is derived from an EMBL/GenBank/DDBJ whole genome shotgun (WGS) entry which is preliminary data.</text>
</comment>
<protein>
    <submittedName>
        <fullName evidence="2">UPF0149 family protein</fullName>
    </submittedName>
</protein>
<name>A0ABV4BEX4_9GAMM</name>
<proteinExistence type="inferred from homology"/>
<dbReference type="PANTHER" id="PTHR37528">
    <property type="entry name" value="UPF0149 PROTEIN YGFB"/>
    <property type="match status" value="1"/>
</dbReference>
<dbReference type="RefSeq" id="WP_369666915.1">
    <property type="nucleotide sequence ID" value="NZ_JBDKXB010000009.1"/>
</dbReference>
<accession>A0ABV4BEX4</accession>
<dbReference type="InterPro" id="IPR011978">
    <property type="entry name" value="YgfB-like"/>
</dbReference>
<dbReference type="SUPFAM" id="SSF101327">
    <property type="entry name" value="YgfB-like"/>
    <property type="match status" value="1"/>
</dbReference>
<comment type="similarity">
    <text evidence="1">Belongs to the UPF0149 family.</text>
</comment>
<sequence>MTELLADRPISAAEAHGTLCGLLCRKPHEARDDAAGLWLGEVLGNHDEPDSTARDLLIGIAERTQAELTDPDCTLSPLWPADDRPLPERVEAVYDWSRGLVYGLGLAGVEIQRLSPTSREALDDLIAVTHLDLDHLDAGEEPEQALADVAEFVRIAALLLYTECRHGTET</sequence>
<organism evidence="2 3">
    <name type="scientific">Thioalkalicoccus limnaeus</name>
    <dbReference type="NCBI Taxonomy" id="120681"/>
    <lineage>
        <taxon>Bacteria</taxon>
        <taxon>Pseudomonadati</taxon>
        <taxon>Pseudomonadota</taxon>
        <taxon>Gammaproteobacteria</taxon>
        <taxon>Chromatiales</taxon>
        <taxon>Chromatiaceae</taxon>
        <taxon>Thioalkalicoccus</taxon>
    </lineage>
</organism>
<evidence type="ECO:0000256" key="1">
    <source>
        <dbReference type="ARBA" id="ARBA00038308"/>
    </source>
</evidence>
<reference evidence="2 3" key="1">
    <citation type="submission" date="2024-05" db="EMBL/GenBank/DDBJ databases">
        <title>Genome Sequence and Characterization of the New Strain Purple Sulfur Bacterium of Genus Thioalkalicoccus.</title>
        <authorList>
            <person name="Bryantseva I.A."/>
            <person name="Kyndt J.A."/>
            <person name="Imhoff J.F."/>
        </authorList>
    </citation>
    <scope>NUCLEOTIDE SEQUENCE [LARGE SCALE GENOMIC DNA]</scope>
    <source>
        <strain evidence="2 3">Um2</strain>
    </source>
</reference>
<evidence type="ECO:0000313" key="3">
    <source>
        <dbReference type="Proteomes" id="UP001564408"/>
    </source>
</evidence>
<dbReference type="PANTHER" id="PTHR37528:SF1">
    <property type="entry name" value="UPF0149 PROTEIN YGFB"/>
    <property type="match status" value="1"/>
</dbReference>
<gene>
    <name evidence="2" type="ORF">ABC977_08940</name>
</gene>